<sequence length="71" mass="8108">MATQTRSGGNRREFARRDSTEREETAKAGFRPRRLCQRSIAPDINARKNRQISNFGSTAFARGQSRGHQRT</sequence>
<feature type="compositionally biased region" description="Basic and acidic residues" evidence="1">
    <location>
        <begin position="10"/>
        <end position="26"/>
    </location>
</feature>
<name>A0AAU7QA77_9GAMM</name>
<proteinExistence type="predicted"/>
<evidence type="ECO:0000256" key="1">
    <source>
        <dbReference type="SAM" id="MobiDB-lite"/>
    </source>
</evidence>
<evidence type="ECO:0000313" key="2">
    <source>
        <dbReference type="EMBL" id="XBS69291.1"/>
    </source>
</evidence>
<accession>A0AAU7QA77</accession>
<feature type="region of interest" description="Disordered" evidence="1">
    <location>
        <begin position="1"/>
        <end position="71"/>
    </location>
</feature>
<reference evidence="2" key="1">
    <citation type="submission" date="2024-06" db="EMBL/GenBank/DDBJ databases">
        <authorList>
            <person name="Coelho C."/>
            <person name="Bento M."/>
            <person name="Garcia E."/>
            <person name="Camelo A."/>
            <person name="Brandao I."/>
            <person name="Espirito Santo C."/>
            <person name="Trovao J."/>
            <person name="Verissimo A."/>
            <person name="Costa J."/>
            <person name="Tiago I."/>
        </authorList>
    </citation>
    <scope>NUCLEOTIDE SEQUENCE</scope>
    <source>
        <strain evidence="2">KWT182</strain>
    </source>
</reference>
<dbReference type="EMBL" id="CP157947">
    <property type="protein sequence ID" value="XBS69291.1"/>
    <property type="molecule type" value="Genomic_DNA"/>
</dbReference>
<organism evidence="2">
    <name type="scientific">Acerihabitans sp. KWT182</name>
    <dbReference type="NCBI Taxonomy" id="3157919"/>
    <lineage>
        <taxon>Bacteria</taxon>
        <taxon>Pseudomonadati</taxon>
        <taxon>Pseudomonadota</taxon>
        <taxon>Gammaproteobacteria</taxon>
        <taxon>Enterobacterales</taxon>
        <taxon>Pectobacteriaceae</taxon>
        <taxon>Acerihabitans</taxon>
    </lineage>
</organism>
<dbReference type="AlphaFoldDB" id="A0AAU7QA77"/>
<gene>
    <name evidence="2" type="ORF">ABK905_23055</name>
</gene>
<protein>
    <submittedName>
        <fullName evidence="2">Uncharacterized protein</fullName>
    </submittedName>
</protein>